<dbReference type="InterPro" id="IPR008929">
    <property type="entry name" value="Chondroitin_lyas"/>
</dbReference>
<dbReference type="AlphaFoldDB" id="A0A2A2M4T2"/>
<proteinExistence type="predicted"/>
<gene>
    <name evidence="2" type="ORF">WR25_09274</name>
</gene>
<organism evidence="2 3">
    <name type="scientific">Diploscapter pachys</name>
    <dbReference type="NCBI Taxonomy" id="2018661"/>
    <lineage>
        <taxon>Eukaryota</taxon>
        <taxon>Metazoa</taxon>
        <taxon>Ecdysozoa</taxon>
        <taxon>Nematoda</taxon>
        <taxon>Chromadorea</taxon>
        <taxon>Rhabditida</taxon>
        <taxon>Rhabditina</taxon>
        <taxon>Rhabditomorpha</taxon>
        <taxon>Rhabditoidea</taxon>
        <taxon>Rhabditidae</taxon>
        <taxon>Diploscapter</taxon>
    </lineage>
</organism>
<evidence type="ECO:0000313" key="2">
    <source>
        <dbReference type="EMBL" id="PAV93315.1"/>
    </source>
</evidence>
<sequence length="141" mass="15349">MWRRACACENAARVAPAACNRPAALSRPCCANHLARPRHRAVGPDRRLPQPDLQQATATTLYRQPAPAEQAGKRFQKAKKPQEANMALACQEQWLEHWAQAGALLDPDASNTGMAARKRRPTTRSASLPCNTVGSASLANR</sequence>
<dbReference type="Gene3D" id="1.50.10.100">
    <property type="entry name" value="Chondroitin AC/alginate lyase"/>
    <property type="match status" value="1"/>
</dbReference>
<evidence type="ECO:0000256" key="1">
    <source>
        <dbReference type="SAM" id="MobiDB-lite"/>
    </source>
</evidence>
<accession>A0A2A2M4T2</accession>
<feature type="region of interest" description="Disordered" evidence="1">
    <location>
        <begin position="106"/>
        <end position="141"/>
    </location>
</feature>
<name>A0A2A2M4T2_9BILA</name>
<reference evidence="2 3" key="1">
    <citation type="journal article" date="2017" name="Curr. Biol.">
        <title>Genome architecture and evolution of a unichromosomal asexual nematode.</title>
        <authorList>
            <person name="Fradin H."/>
            <person name="Zegar C."/>
            <person name="Gutwein M."/>
            <person name="Lucas J."/>
            <person name="Kovtun M."/>
            <person name="Corcoran D."/>
            <person name="Baugh L.R."/>
            <person name="Kiontke K."/>
            <person name="Gunsalus K."/>
            <person name="Fitch D.H."/>
            <person name="Piano F."/>
        </authorList>
    </citation>
    <scope>NUCLEOTIDE SEQUENCE [LARGE SCALE GENOMIC DNA]</scope>
    <source>
        <strain evidence="2">PF1309</strain>
    </source>
</reference>
<comment type="caution">
    <text evidence="2">The sequence shown here is derived from an EMBL/GenBank/DDBJ whole genome shotgun (WGS) entry which is preliminary data.</text>
</comment>
<dbReference type="Proteomes" id="UP000218231">
    <property type="component" value="Unassembled WGS sequence"/>
</dbReference>
<evidence type="ECO:0000313" key="3">
    <source>
        <dbReference type="Proteomes" id="UP000218231"/>
    </source>
</evidence>
<dbReference type="EMBL" id="LIAE01005479">
    <property type="protein sequence ID" value="PAV93315.1"/>
    <property type="molecule type" value="Genomic_DNA"/>
</dbReference>
<feature type="compositionally biased region" description="Polar residues" evidence="1">
    <location>
        <begin position="123"/>
        <end position="141"/>
    </location>
</feature>
<protein>
    <submittedName>
        <fullName evidence="2">Uncharacterized protein</fullName>
    </submittedName>
</protein>
<feature type="region of interest" description="Disordered" evidence="1">
    <location>
        <begin position="61"/>
        <end position="80"/>
    </location>
</feature>
<keyword evidence="3" id="KW-1185">Reference proteome</keyword>